<dbReference type="InterPro" id="IPR036249">
    <property type="entry name" value="Thioredoxin-like_sf"/>
</dbReference>
<keyword evidence="2" id="KW-0813">Transport</keyword>
<evidence type="ECO:0000259" key="7">
    <source>
        <dbReference type="PROSITE" id="PS51352"/>
    </source>
</evidence>
<evidence type="ECO:0000256" key="2">
    <source>
        <dbReference type="ARBA" id="ARBA00022448"/>
    </source>
</evidence>
<dbReference type="InterPro" id="IPR005746">
    <property type="entry name" value="Thioredoxin"/>
</dbReference>
<comment type="similarity">
    <text evidence="1">Belongs to the thioredoxin family.</text>
</comment>
<dbReference type="Gene3D" id="1.25.40.10">
    <property type="entry name" value="Tetratricopeptide repeat domain"/>
    <property type="match status" value="2"/>
</dbReference>
<dbReference type="SUPFAM" id="SSF52833">
    <property type="entry name" value="Thioredoxin-like"/>
    <property type="match status" value="1"/>
</dbReference>
<dbReference type="Gene3D" id="3.40.30.10">
    <property type="entry name" value="Glutaredoxin"/>
    <property type="match status" value="1"/>
</dbReference>
<dbReference type="PANTHER" id="PTHR45663:SF11">
    <property type="entry name" value="GEO12009P1"/>
    <property type="match status" value="1"/>
</dbReference>
<dbReference type="GO" id="GO:0006950">
    <property type="term" value="P:response to stress"/>
    <property type="evidence" value="ECO:0007669"/>
    <property type="project" value="UniProtKB-ARBA"/>
</dbReference>
<dbReference type="NCBIfam" id="TIGR01068">
    <property type="entry name" value="thioredoxin"/>
    <property type="match status" value="1"/>
</dbReference>
<evidence type="ECO:0000313" key="8">
    <source>
        <dbReference type="EMBL" id="HFI91200.1"/>
    </source>
</evidence>
<organism evidence="8">
    <name type="scientific">Ignavibacterium album</name>
    <dbReference type="NCBI Taxonomy" id="591197"/>
    <lineage>
        <taxon>Bacteria</taxon>
        <taxon>Pseudomonadati</taxon>
        <taxon>Ignavibacteriota</taxon>
        <taxon>Ignavibacteria</taxon>
        <taxon>Ignavibacteriales</taxon>
        <taxon>Ignavibacteriaceae</taxon>
        <taxon>Ignavibacterium</taxon>
    </lineage>
</organism>
<sequence length="271" mass="31225">MKYDTNNFQKDVIEQSFITPVLVDFWAEWCAPCRILGPVLERLAEKYKDQWKLVKLNTDLYPDIATEYGIRGIPNVKLFHKGKVINEFTGALPEHMIEDWLRKSIPSKFSDMIEKAKKLLAEGKVEDAKIILEQVHNGDINNGEVKILLAKILVYENPKEALRLVESAQLSNHTVELAEAIATMSQLFEKLENQNELPEASVKDLYVGAIKDLKDKNFESALEKFIEIIRENKSYDDEGARKACIAIFKYLGEEHETTLKYRREFGRALYV</sequence>
<evidence type="ECO:0000256" key="3">
    <source>
        <dbReference type="ARBA" id="ARBA00022982"/>
    </source>
</evidence>
<dbReference type="Pfam" id="PF14561">
    <property type="entry name" value="TPR_20"/>
    <property type="match status" value="1"/>
</dbReference>
<dbReference type="GO" id="GO:0045454">
    <property type="term" value="P:cell redox homeostasis"/>
    <property type="evidence" value="ECO:0007669"/>
    <property type="project" value="TreeGrafter"/>
</dbReference>
<dbReference type="InterPro" id="IPR011990">
    <property type="entry name" value="TPR-like_helical_dom_sf"/>
</dbReference>
<reference evidence="8" key="1">
    <citation type="journal article" date="2020" name="mSystems">
        <title>Genome- and Community-Level Interaction Insights into Carbon Utilization and Element Cycling Functions of Hydrothermarchaeota in Hydrothermal Sediment.</title>
        <authorList>
            <person name="Zhou Z."/>
            <person name="Liu Y."/>
            <person name="Xu W."/>
            <person name="Pan J."/>
            <person name="Luo Z.H."/>
            <person name="Li M."/>
        </authorList>
    </citation>
    <scope>NUCLEOTIDE SEQUENCE [LARGE SCALE GENOMIC DNA]</scope>
    <source>
        <strain evidence="8">SpSt-479</strain>
    </source>
</reference>
<dbReference type="EMBL" id="DSUJ01000008">
    <property type="protein sequence ID" value="HFI91200.1"/>
    <property type="molecule type" value="Genomic_DNA"/>
</dbReference>
<dbReference type="FunFam" id="3.40.30.10:FF:000001">
    <property type="entry name" value="Thioredoxin"/>
    <property type="match status" value="1"/>
</dbReference>
<dbReference type="AlphaFoldDB" id="A0A7V2ZJP7"/>
<evidence type="ECO:0000256" key="1">
    <source>
        <dbReference type="ARBA" id="ARBA00008987"/>
    </source>
</evidence>
<evidence type="ECO:0000256" key="5">
    <source>
        <dbReference type="ARBA" id="ARBA00023284"/>
    </source>
</evidence>
<keyword evidence="5" id="KW-0676">Redox-active center</keyword>
<name>A0A7V2ZJP7_9BACT</name>
<protein>
    <recommendedName>
        <fullName evidence="6">Thioredoxin</fullName>
    </recommendedName>
</protein>
<evidence type="ECO:0000256" key="6">
    <source>
        <dbReference type="NCBIfam" id="TIGR01068"/>
    </source>
</evidence>
<feature type="domain" description="Thioredoxin" evidence="7">
    <location>
        <begin position="1"/>
        <end position="106"/>
    </location>
</feature>
<accession>A0A7V2ZJP7</accession>
<proteinExistence type="inferred from homology"/>
<keyword evidence="3" id="KW-0249">Electron transport</keyword>
<evidence type="ECO:0000256" key="4">
    <source>
        <dbReference type="ARBA" id="ARBA00023157"/>
    </source>
</evidence>
<dbReference type="PANTHER" id="PTHR45663">
    <property type="entry name" value="GEO12009P1"/>
    <property type="match status" value="1"/>
</dbReference>
<dbReference type="PRINTS" id="PR00421">
    <property type="entry name" value="THIOREDOXIN"/>
</dbReference>
<dbReference type="PROSITE" id="PS51352">
    <property type="entry name" value="THIOREDOXIN_2"/>
    <property type="match status" value="1"/>
</dbReference>
<dbReference type="InterPro" id="IPR017937">
    <property type="entry name" value="Thioredoxin_CS"/>
</dbReference>
<keyword evidence="4" id="KW-1015">Disulfide bond</keyword>
<dbReference type="CDD" id="cd02956">
    <property type="entry name" value="ybbN"/>
    <property type="match status" value="1"/>
</dbReference>
<dbReference type="InterPro" id="IPR013766">
    <property type="entry name" value="Thioredoxin_domain"/>
</dbReference>
<dbReference type="GO" id="GO:0015035">
    <property type="term" value="F:protein-disulfide reductase activity"/>
    <property type="evidence" value="ECO:0007669"/>
    <property type="project" value="UniProtKB-UniRule"/>
</dbReference>
<gene>
    <name evidence="8" type="primary">trxA</name>
    <name evidence="8" type="ORF">ENS31_06655</name>
</gene>
<comment type="caution">
    <text evidence="8">The sequence shown here is derived from an EMBL/GenBank/DDBJ whole genome shotgun (WGS) entry which is preliminary data.</text>
</comment>
<dbReference type="Pfam" id="PF00085">
    <property type="entry name" value="Thioredoxin"/>
    <property type="match status" value="1"/>
</dbReference>
<dbReference type="PROSITE" id="PS00194">
    <property type="entry name" value="THIOREDOXIN_1"/>
    <property type="match status" value="1"/>
</dbReference>
<dbReference type="GO" id="GO:0005829">
    <property type="term" value="C:cytosol"/>
    <property type="evidence" value="ECO:0007669"/>
    <property type="project" value="TreeGrafter"/>
</dbReference>